<dbReference type="PANTHER" id="PTHR41536">
    <property type="entry name" value="PKHD-TYPE HYDROXYLASE YBIX"/>
    <property type="match status" value="1"/>
</dbReference>
<dbReference type="RefSeq" id="WP_378230467.1">
    <property type="nucleotide sequence ID" value="NZ_JBHSLL010000050.1"/>
</dbReference>
<evidence type="ECO:0000313" key="10">
    <source>
        <dbReference type="Proteomes" id="UP001596016"/>
    </source>
</evidence>
<keyword evidence="5 7" id="KW-0560">Oxidoreductase</keyword>
<dbReference type="PROSITE" id="PS51471">
    <property type="entry name" value="FE2OG_OXY"/>
    <property type="match status" value="1"/>
</dbReference>
<dbReference type="InterPro" id="IPR023550">
    <property type="entry name" value="PKHD_hydroxylase"/>
</dbReference>
<dbReference type="InterPro" id="IPR044862">
    <property type="entry name" value="Pro_4_hyd_alph_FE2OG_OXY"/>
</dbReference>
<comment type="caution">
    <text evidence="9">The sequence shown here is derived from an EMBL/GenBank/DDBJ whole genome shotgun (WGS) entry which is preliminary data.</text>
</comment>
<gene>
    <name evidence="9" type="ORF">ACFPLB_13485</name>
</gene>
<feature type="binding site" evidence="7">
    <location>
        <position position="169"/>
    </location>
    <ligand>
        <name>2-oxoglutarate</name>
        <dbReference type="ChEBI" id="CHEBI:16810"/>
    </ligand>
</feature>
<evidence type="ECO:0000256" key="2">
    <source>
        <dbReference type="ARBA" id="ARBA00022723"/>
    </source>
</evidence>
<dbReference type="InterPro" id="IPR006620">
    <property type="entry name" value="Pro_4_hyd_alph"/>
</dbReference>
<evidence type="ECO:0000256" key="3">
    <source>
        <dbReference type="ARBA" id="ARBA00022896"/>
    </source>
</evidence>
<dbReference type="InterPro" id="IPR005123">
    <property type="entry name" value="Oxoglu/Fe-dep_dioxygenase_dom"/>
</dbReference>
<evidence type="ECO:0000256" key="4">
    <source>
        <dbReference type="ARBA" id="ARBA00022964"/>
    </source>
</evidence>
<reference evidence="10" key="1">
    <citation type="journal article" date="2019" name="Int. J. Syst. Evol. Microbiol.">
        <title>The Global Catalogue of Microorganisms (GCM) 10K type strain sequencing project: providing services to taxonomists for standard genome sequencing and annotation.</title>
        <authorList>
            <consortium name="The Broad Institute Genomics Platform"/>
            <consortium name="The Broad Institute Genome Sequencing Center for Infectious Disease"/>
            <person name="Wu L."/>
            <person name="Ma J."/>
        </authorList>
    </citation>
    <scope>NUCLEOTIDE SEQUENCE [LARGE SCALE GENOMIC DNA]</scope>
    <source>
        <strain evidence="10">CGMCC 4.1415</strain>
    </source>
</reference>
<dbReference type="Pfam" id="PF13640">
    <property type="entry name" value="2OG-FeII_Oxy_3"/>
    <property type="match status" value="1"/>
</dbReference>
<feature type="binding site" evidence="7">
    <location>
        <position position="96"/>
    </location>
    <ligand>
        <name>Fe cation</name>
        <dbReference type="ChEBI" id="CHEBI:24875"/>
    </ligand>
</feature>
<sequence>MLVTIPDVLTPEELAYIRQVLESTKWVDGRTTAGDQAALVKNNLQVPPDSDAARELSQIIMRALGRNPTFSSAALPLHVLPPMFNRYDEGMTFGAHVDGSIRVVPGSGMRMRTDVSSTLFLTAPEDYDGGELVVHDTYGTHHVKLPAGHMVVYPATSMHSVTPVTRGSRWASFFWTQSMVKDDWRRNMLYDLDRSIISIRSRLPDDDPAVVGLTAHYHNLIRHWSQT</sequence>
<dbReference type="GO" id="GO:0051213">
    <property type="term" value="F:dioxygenase activity"/>
    <property type="evidence" value="ECO:0007669"/>
    <property type="project" value="UniProtKB-KW"/>
</dbReference>
<dbReference type="InterPro" id="IPR041097">
    <property type="entry name" value="PKHD_C"/>
</dbReference>
<keyword evidence="4 7" id="KW-0223">Dioxygenase</keyword>
<evidence type="ECO:0000313" key="9">
    <source>
        <dbReference type="EMBL" id="MFC5386974.1"/>
    </source>
</evidence>
<evidence type="ECO:0000256" key="1">
    <source>
        <dbReference type="ARBA" id="ARBA00001961"/>
    </source>
</evidence>
<dbReference type="HAMAP" id="MF_00657">
    <property type="entry name" value="Hydroxyl_YbiX"/>
    <property type="match status" value="1"/>
</dbReference>
<dbReference type="NCBIfam" id="NF003975">
    <property type="entry name" value="PRK05467.1-4"/>
    <property type="match status" value="1"/>
</dbReference>
<dbReference type="Gene3D" id="4.10.860.20">
    <property type="entry name" value="Rabenosyn, Rab binding domain"/>
    <property type="match status" value="1"/>
</dbReference>
<feature type="binding site" evidence="7">
    <location>
        <position position="98"/>
    </location>
    <ligand>
        <name>Fe cation</name>
        <dbReference type="ChEBI" id="CHEBI:24875"/>
    </ligand>
</feature>
<dbReference type="SMART" id="SM00702">
    <property type="entry name" value="P4Hc"/>
    <property type="match status" value="1"/>
</dbReference>
<dbReference type="PANTHER" id="PTHR41536:SF1">
    <property type="entry name" value="PKHD-TYPE HYDROXYLASE YBIX"/>
    <property type="match status" value="1"/>
</dbReference>
<name>A0ABW0H0Y7_9HYPH</name>
<comment type="cofactor">
    <cofactor evidence="7">
        <name>Fe(2+)</name>
        <dbReference type="ChEBI" id="CHEBI:29033"/>
    </cofactor>
    <text evidence="7">Binds 1 Fe(2+) ion per subunit.</text>
</comment>
<dbReference type="NCBIfam" id="NF003974">
    <property type="entry name" value="PRK05467.1-3"/>
    <property type="match status" value="1"/>
</dbReference>
<evidence type="ECO:0000256" key="6">
    <source>
        <dbReference type="ARBA" id="ARBA00023004"/>
    </source>
</evidence>
<dbReference type="Pfam" id="PF18331">
    <property type="entry name" value="PKHD_C"/>
    <property type="match status" value="1"/>
</dbReference>
<feature type="binding site" evidence="7">
    <location>
        <position position="159"/>
    </location>
    <ligand>
        <name>Fe cation</name>
        <dbReference type="ChEBI" id="CHEBI:24875"/>
    </ligand>
</feature>
<keyword evidence="6 7" id="KW-0408">Iron</keyword>
<feature type="domain" description="Fe2OG dioxygenase" evidence="8">
    <location>
        <begin position="78"/>
        <end position="178"/>
    </location>
</feature>
<dbReference type="Gene3D" id="2.60.120.620">
    <property type="entry name" value="q2cbj1_9rhob like domain"/>
    <property type="match status" value="1"/>
</dbReference>
<organism evidence="9 10">
    <name type="scientific">Aquamicrobium segne</name>
    <dbReference type="NCBI Taxonomy" id="469547"/>
    <lineage>
        <taxon>Bacteria</taxon>
        <taxon>Pseudomonadati</taxon>
        <taxon>Pseudomonadota</taxon>
        <taxon>Alphaproteobacteria</taxon>
        <taxon>Hyphomicrobiales</taxon>
        <taxon>Phyllobacteriaceae</taxon>
        <taxon>Aquamicrobium</taxon>
    </lineage>
</organism>
<evidence type="ECO:0000259" key="8">
    <source>
        <dbReference type="PROSITE" id="PS51471"/>
    </source>
</evidence>
<proteinExistence type="inferred from homology"/>
<keyword evidence="2 7" id="KW-0479">Metal-binding</keyword>
<comment type="cofactor">
    <cofactor evidence="1 7">
        <name>L-ascorbate</name>
        <dbReference type="ChEBI" id="CHEBI:38290"/>
    </cofactor>
</comment>
<keyword evidence="3 7" id="KW-0847">Vitamin C</keyword>
<dbReference type="EMBL" id="JBHSLL010000050">
    <property type="protein sequence ID" value="MFC5386974.1"/>
    <property type="molecule type" value="Genomic_DNA"/>
</dbReference>
<accession>A0ABW0H0Y7</accession>
<dbReference type="Proteomes" id="UP001596016">
    <property type="component" value="Unassembled WGS sequence"/>
</dbReference>
<keyword evidence="10" id="KW-1185">Reference proteome</keyword>
<evidence type="ECO:0000256" key="7">
    <source>
        <dbReference type="HAMAP-Rule" id="MF_00657"/>
    </source>
</evidence>
<dbReference type="SUPFAM" id="SSF51197">
    <property type="entry name" value="Clavaminate synthase-like"/>
    <property type="match status" value="1"/>
</dbReference>
<evidence type="ECO:0000256" key="5">
    <source>
        <dbReference type="ARBA" id="ARBA00023002"/>
    </source>
</evidence>
<protein>
    <submittedName>
        <fullName evidence="9">Fe2+-dependent dioxygenase</fullName>
    </submittedName>
</protein>